<protein>
    <submittedName>
        <fullName evidence="2">DUF11 domain-containing protein</fullName>
    </submittedName>
</protein>
<dbReference type="PANTHER" id="PTHR34819:SF3">
    <property type="entry name" value="CELL SURFACE PROTEIN"/>
    <property type="match status" value="1"/>
</dbReference>
<reference evidence="2 3" key="1">
    <citation type="journal article" date="2019" name="Nat. Microbiol.">
        <title>Mediterranean grassland soil C-N compound turnover is dependent on rainfall and depth, and is mediated by genomically divergent microorganisms.</title>
        <authorList>
            <person name="Diamond S."/>
            <person name="Andeer P.F."/>
            <person name="Li Z."/>
            <person name="Crits-Christoph A."/>
            <person name="Burstein D."/>
            <person name="Anantharaman K."/>
            <person name="Lane K.R."/>
            <person name="Thomas B.C."/>
            <person name="Pan C."/>
            <person name="Northen T.R."/>
            <person name="Banfield J.F."/>
        </authorList>
    </citation>
    <scope>NUCLEOTIDE SEQUENCE [LARGE SCALE GENOMIC DNA]</scope>
    <source>
        <strain evidence="2">WS_8</strain>
    </source>
</reference>
<dbReference type="PANTHER" id="PTHR34819">
    <property type="entry name" value="LARGE CYSTEINE-RICH PERIPLASMIC PROTEIN OMCB"/>
    <property type="match status" value="1"/>
</dbReference>
<dbReference type="InterPro" id="IPR001434">
    <property type="entry name" value="OmcB-like_DUF11"/>
</dbReference>
<gene>
    <name evidence="2" type="ORF">E6K78_05185</name>
</gene>
<organism evidence="2 3">
    <name type="scientific">Eiseniibacteriota bacterium</name>
    <dbReference type="NCBI Taxonomy" id="2212470"/>
    <lineage>
        <taxon>Bacteria</taxon>
        <taxon>Candidatus Eiseniibacteriota</taxon>
    </lineage>
</organism>
<accession>A0A538TUK5</accession>
<comment type="caution">
    <text evidence="2">The sequence shown here is derived from an EMBL/GenBank/DDBJ whole genome shotgun (WGS) entry which is preliminary data.</text>
</comment>
<dbReference type="Gene3D" id="2.60.40.10">
    <property type="entry name" value="Immunoglobulins"/>
    <property type="match status" value="6"/>
</dbReference>
<feature type="non-terminal residue" evidence="2">
    <location>
        <position position="1069"/>
    </location>
</feature>
<feature type="domain" description="DUF11" evidence="1">
    <location>
        <begin position="437"/>
        <end position="548"/>
    </location>
</feature>
<name>A0A538TUK5_UNCEI</name>
<dbReference type="AlphaFoldDB" id="A0A538TUK5"/>
<feature type="domain" description="DUF11" evidence="1">
    <location>
        <begin position="923"/>
        <end position="1014"/>
    </location>
</feature>
<evidence type="ECO:0000313" key="2">
    <source>
        <dbReference type="EMBL" id="TMQ67312.1"/>
    </source>
</evidence>
<evidence type="ECO:0000313" key="3">
    <source>
        <dbReference type="Proteomes" id="UP000316609"/>
    </source>
</evidence>
<feature type="domain" description="DUF11" evidence="1">
    <location>
        <begin position="1027"/>
        <end position="1069"/>
    </location>
</feature>
<feature type="domain" description="DUF11" evidence="1">
    <location>
        <begin position="561"/>
        <end position="671"/>
    </location>
</feature>
<proteinExistence type="predicted"/>
<sequence length="1069" mass="105785">MGAVQLVSQVFTLSEVRQSLSSNANKVDVLVAGPDPGTLGGTITITVEGRTGNVSPGDILDLTAASYDDWPADQLELYSMSVTFNDIAGSTCGSTVLGTFTDQLAISWGQAACYTVVYKLRVRGFTSGPTLTSPLIHAVSGSQYKHTDPGSLSALTPVSVTTANVRLVKTAIPVSLPLGGTSTYKLHIINSGSNASCPVGDATCNDVLMDDFVDNLPTSPGSATYVAGTSKLDGVAFADPVISGSTLTWLVNFSVPAGGARDLTYDVSFPGSPSGSYTNSAVGHIGTAQVDTTASTGDNRPGKASVAVGTVADLSLSKSGPATVNALGSITYTIVVGNHGPTVALAVVVRDTLPAGVTFVSANNGGTASSGVVTWPAVATLANGDSITRTVTVTAPVAGTLVNVARANTSSADPDSTNNNGSAAANRVTTTVTALADLSLSKTGPATVDAAQNLTYTIVVDNNGPSNAASVVVRDTLPAGVTFVSADNGGTASNGVVTWPAVASLANGGSIMRSVTVTAPATGTLVNVARANAATADPDTTNNNGSAAANRVTTTVTELADLSLAKSGPATVNAASNFSYTILTTNNGPSGAASVVVQDTLPAGVTFVAADNGGAESGGVVTWPAVASLANGGSITRTVTVTAPATGTLLNLARADATTADPDTTNNNGAAAANRVTTTVTELADLAVSKTGPATVNALGSITYTILTTNNGPSTASSVTFVSADNGGTESGGIVTWPVVAAIANGGSVTRSVTVTAPVTGALTNVARADGTNADPDTTNNNGTAAANRVTTTVTELADLALSKSGPAAVDAAQNLTYTIVTTNNGPSDAAGVVVQDTLPAGVTFVSADNGGTETGGVVTWPAAASIANGGNVTYTVTVTAPATGMLLNVARADAATTDPDTTNNNGAAPANQATTIVNQLADVSVSKTGPATVDAAQNLTYTIVVTNNGPSTASNVVAQDTLPQAVTFVSANGGSVTYSVTVTAPTTGTLTNVARADGSIADPDTTNNNGSAAANRVTTTVAEVADLSLVKNGPATVDAAQNLTYTLTVENQGPSSATNVVVQDSLPK</sequence>
<dbReference type="InterPro" id="IPR013783">
    <property type="entry name" value="Ig-like_fold"/>
</dbReference>
<dbReference type="Pfam" id="PF01345">
    <property type="entry name" value="DUF11"/>
    <property type="match status" value="7"/>
</dbReference>
<feature type="domain" description="DUF11" evidence="1">
    <location>
        <begin position="313"/>
        <end position="424"/>
    </location>
</feature>
<feature type="domain" description="DUF11" evidence="1">
    <location>
        <begin position="799"/>
        <end position="908"/>
    </location>
</feature>
<dbReference type="EMBL" id="VBOY01000043">
    <property type="protein sequence ID" value="TMQ67312.1"/>
    <property type="molecule type" value="Genomic_DNA"/>
</dbReference>
<dbReference type="InterPro" id="IPR051172">
    <property type="entry name" value="Chlamydia_OmcB"/>
</dbReference>
<dbReference type="NCBIfam" id="TIGR01451">
    <property type="entry name" value="B_ant_repeat"/>
    <property type="match status" value="6"/>
</dbReference>
<evidence type="ECO:0000259" key="1">
    <source>
        <dbReference type="Pfam" id="PF01345"/>
    </source>
</evidence>
<dbReference type="InterPro" id="IPR047589">
    <property type="entry name" value="DUF11_rpt"/>
</dbReference>
<feature type="domain" description="DUF11" evidence="1">
    <location>
        <begin position="685"/>
        <end position="786"/>
    </location>
</feature>
<dbReference type="Proteomes" id="UP000316609">
    <property type="component" value="Unassembled WGS sequence"/>
</dbReference>